<dbReference type="RefSeq" id="WP_091123185.1">
    <property type="nucleotide sequence ID" value="NZ_FMBA01000021.1"/>
</dbReference>
<dbReference type="EMBL" id="FMBA01000021">
    <property type="protein sequence ID" value="SCC06947.1"/>
    <property type="molecule type" value="Genomic_DNA"/>
</dbReference>
<evidence type="ECO:0000313" key="1">
    <source>
        <dbReference type="EMBL" id="SCC06947.1"/>
    </source>
</evidence>
<gene>
    <name evidence="1" type="ORF">GA0061080_102131</name>
</gene>
<accession>A0A1C4BJC7</accession>
<protein>
    <submittedName>
        <fullName evidence="1">Uncharacterized protein</fullName>
    </submittedName>
</protein>
<organism evidence="1 2">
    <name type="scientific">Gilliamella intestini</name>
    <dbReference type="NCBI Taxonomy" id="1798183"/>
    <lineage>
        <taxon>Bacteria</taxon>
        <taxon>Pseudomonadati</taxon>
        <taxon>Pseudomonadota</taxon>
        <taxon>Gammaproteobacteria</taxon>
        <taxon>Orbales</taxon>
        <taxon>Orbaceae</taxon>
        <taxon>Gilliamella</taxon>
    </lineage>
</organism>
<reference evidence="2" key="1">
    <citation type="submission" date="2016-08" db="EMBL/GenBank/DDBJ databases">
        <authorList>
            <person name="Varghese N."/>
            <person name="Submissions Spin"/>
        </authorList>
    </citation>
    <scope>NUCLEOTIDE SEQUENCE [LARGE SCALE GENOMIC DNA]</scope>
    <source>
        <strain evidence="2">R-53144</strain>
    </source>
</reference>
<dbReference type="OrthoDB" id="1075210at2"/>
<keyword evidence="2" id="KW-1185">Reference proteome</keyword>
<dbReference type="AlphaFoldDB" id="A0A1C4BJC7"/>
<sequence>MEVEDIKVCEPISILVNIFLNHGFKIIEQKVTDYHFHELYFKLEGKYFGGIDNINVDKIIRHNTNIFLCSCHWSIVELVYT</sequence>
<name>A0A1C4BJC7_9GAMM</name>
<proteinExistence type="predicted"/>
<dbReference type="STRING" id="1798183.GA0061080_102131"/>
<dbReference type="Proteomes" id="UP000199698">
    <property type="component" value="Unassembled WGS sequence"/>
</dbReference>
<evidence type="ECO:0000313" key="2">
    <source>
        <dbReference type="Proteomes" id="UP000199698"/>
    </source>
</evidence>